<comment type="caution">
    <text evidence="2">The sequence shown here is derived from an EMBL/GenBank/DDBJ whole genome shotgun (WGS) entry which is preliminary data.</text>
</comment>
<feature type="compositionally biased region" description="Basic and acidic residues" evidence="1">
    <location>
        <begin position="47"/>
        <end position="57"/>
    </location>
</feature>
<evidence type="ECO:0000313" key="2">
    <source>
        <dbReference type="EMBL" id="GER43966.1"/>
    </source>
</evidence>
<gene>
    <name evidence="2" type="ORF">STAS_20843</name>
</gene>
<dbReference type="EMBL" id="BKCP01006804">
    <property type="protein sequence ID" value="GER43966.1"/>
    <property type="molecule type" value="Genomic_DNA"/>
</dbReference>
<protein>
    <submittedName>
        <fullName evidence="2">Exocyst complex component 3-like protein 4</fullName>
    </submittedName>
</protein>
<feature type="compositionally biased region" description="Basic residues" evidence="1">
    <location>
        <begin position="14"/>
        <end position="23"/>
    </location>
</feature>
<feature type="region of interest" description="Disordered" evidence="1">
    <location>
        <begin position="1"/>
        <end position="83"/>
    </location>
</feature>
<reference evidence="3" key="1">
    <citation type="journal article" date="2019" name="Curr. Biol.">
        <title>Genome Sequence of Striga asiatica Provides Insight into the Evolution of Plant Parasitism.</title>
        <authorList>
            <person name="Yoshida S."/>
            <person name="Kim S."/>
            <person name="Wafula E.K."/>
            <person name="Tanskanen J."/>
            <person name="Kim Y.M."/>
            <person name="Honaas L."/>
            <person name="Yang Z."/>
            <person name="Spallek T."/>
            <person name="Conn C.E."/>
            <person name="Ichihashi Y."/>
            <person name="Cheong K."/>
            <person name="Cui S."/>
            <person name="Der J.P."/>
            <person name="Gundlach H."/>
            <person name="Jiao Y."/>
            <person name="Hori C."/>
            <person name="Ishida J.K."/>
            <person name="Kasahara H."/>
            <person name="Kiba T."/>
            <person name="Kim M.S."/>
            <person name="Koo N."/>
            <person name="Laohavisit A."/>
            <person name="Lee Y.H."/>
            <person name="Lumba S."/>
            <person name="McCourt P."/>
            <person name="Mortimer J.C."/>
            <person name="Mutuku J.M."/>
            <person name="Nomura T."/>
            <person name="Sasaki-Sekimoto Y."/>
            <person name="Seto Y."/>
            <person name="Wang Y."/>
            <person name="Wakatake T."/>
            <person name="Sakakibara H."/>
            <person name="Demura T."/>
            <person name="Yamaguchi S."/>
            <person name="Yoneyama K."/>
            <person name="Manabe R.I."/>
            <person name="Nelson D.C."/>
            <person name="Schulman A.H."/>
            <person name="Timko M.P."/>
            <person name="dePamphilis C.W."/>
            <person name="Choi D."/>
            <person name="Shirasu K."/>
        </authorList>
    </citation>
    <scope>NUCLEOTIDE SEQUENCE [LARGE SCALE GENOMIC DNA]</scope>
    <source>
        <strain evidence="3">cv. UVA1</strain>
    </source>
</reference>
<dbReference type="Proteomes" id="UP000325081">
    <property type="component" value="Unassembled WGS sequence"/>
</dbReference>
<sequence length="162" mass="18172">MSITEESFPNRLCHPQHHSHRNSRSLEQSPAAPSVPHSSPVTLNSIEHTEFHGETKHNLISGGPDLTRRHRPRPPLRPPHVARATDRPTTSFLVPVEADIPAANIDHVIHGRFHLLTCSVDQRLNAGYDRLRSLQSIDVQSLIDVRSFQLKFESADGINLEV</sequence>
<feature type="compositionally biased region" description="Low complexity" evidence="1">
    <location>
        <begin position="29"/>
        <end position="41"/>
    </location>
</feature>
<organism evidence="2 3">
    <name type="scientific">Striga asiatica</name>
    <name type="common">Asiatic witchweed</name>
    <name type="synonym">Buchnera asiatica</name>
    <dbReference type="NCBI Taxonomy" id="4170"/>
    <lineage>
        <taxon>Eukaryota</taxon>
        <taxon>Viridiplantae</taxon>
        <taxon>Streptophyta</taxon>
        <taxon>Embryophyta</taxon>
        <taxon>Tracheophyta</taxon>
        <taxon>Spermatophyta</taxon>
        <taxon>Magnoliopsida</taxon>
        <taxon>eudicotyledons</taxon>
        <taxon>Gunneridae</taxon>
        <taxon>Pentapetalae</taxon>
        <taxon>asterids</taxon>
        <taxon>lamiids</taxon>
        <taxon>Lamiales</taxon>
        <taxon>Orobanchaceae</taxon>
        <taxon>Buchnereae</taxon>
        <taxon>Striga</taxon>
    </lineage>
</organism>
<dbReference type="AlphaFoldDB" id="A0A5A7QGA3"/>
<name>A0A5A7QGA3_STRAF</name>
<accession>A0A5A7QGA3</accession>
<evidence type="ECO:0000313" key="3">
    <source>
        <dbReference type="Proteomes" id="UP000325081"/>
    </source>
</evidence>
<keyword evidence="3" id="KW-1185">Reference proteome</keyword>
<evidence type="ECO:0000256" key="1">
    <source>
        <dbReference type="SAM" id="MobiDB-lite"/>
    </source>
</evidence>
<proteinExistence type="predicted"/>